<dbReference type="AlphaFoldDB" id="A0AAQ3PQT3"/>
<dbReference type="InterPro" id="IPR002182">
    <property type="entry name" value="NB-ARC"/>
</dbReference>
<protein>
    <recommendedName>
        <fullName evidence="13">Disease resistance protein RPM1</fullName>
    </recommendedName>
</protein>
<dbReference type="PRINTS" id="PR00364">
    <property type="entry name" value="DISEASERSIST"/>
</dbReference>
<dbReference type="PANTHER" id="PTHR23155:SF1135">
    <property type="entry name" value="OS08G0246300 PROTEIN"/>
    <property type="match status" value="1"/>
</dbReference>
<dbReference type="InterPro" id="IPR055414">
    <property type="entry name" value="LRR_R13L4/SHOC2-like"/>
</dbReference>
<dbReference type="Pfam" id="PF00931">
    <property type="entry name" value="NB-ARC"/>
    <property type="match status" value="1"/>
</dbReference>
<dbReference type="Gene3D" id="3.80.10.10">
    <property type="entry name" value="Ribonuclease Inhibitor"/>
    <property type="match status" value="1"/>
</dbReference>
<keyword evidence="12" id="KW-1185">Reference proteome</keyword>
<evidence type="ECO:0000256" key="4">
    <source>
        <dbReference type="ARBA" id="ARBA00022741"/>
    </source>
</evidence>
<name>A0AAQ3PQT3_PASNO</name>
<dbReference type="InterPro" id="IPR027417">
    <property type="entry name" value="P-loop_NTPase"/>
</dbReference>
<dbReference type="Proteomes" id="UP001341281">
    <property type="component" value="Chromosome 01"/>
</dbReference>
<dbReference type="InterPro" id="IPR041118">
    <property type="entry name" value="Rx_N"/>
</dbReference>
<evidence type="ECO:0000259" key="9">
    <source>
        <dbReference type="Pfam" id="PF23559"/>
    </source>
</evidence>
<evidence type="ECO:0000259" key="7">
    <source>
        <dbReference type="Pfam" id="PF00931"/>
    </source>
</evidence>
<evidence type="ECO:0000256" key="3">
    <source>
        <dbReference type="ARBA" id="ARBA00022737"/>
    </source>
</evidence>
<evidence type="ECO:0008006" key="13">
    <source>
        <dbReference type="Google" id="ProtNLM"/>
    </source>
</evidence>
<evidence type="ECO:0000313" key="11">
    <source>
        <dbReference type="EMBL" id="WVZ53934.1"/>
    </source>
</evidence>
<evidence type="ECO:0000256" key="5">
    <source>
        <dbReference type="ARBA" id="ARBA00022821"/>
    </source>
</evidence>
<keyword evidence="5" id="KW-0611">Plant defense</keyword>
<reference evidence="11 12" key="1">
    <citation type="submission" date="2024-02" db="EMBL/GenBank/DDBJ databases">
        <title>High-quality chromosome-scale genome assembly of Pensacola bahiagrass (Paspalum notatum Flugge var. saurae).</title>
        <authorList>
            <person name="Vega J.M."/>
            <person name="Podio M."/>
            <person name="Orjuela J."/>
            <person name="Siena L.A."/>
            <person name="Pessino S.C."/>
            <person name="Combes M.C."/>
            <person name="Mariac C."/>
            <person name="Albertini E."/>
            <person name="Pupilli F."/>
            <person name="Ortiz J.P.A."/>
            <person name="Leblanc O."/>
        </authorList>
    </citation>
    <scope>NUCLEOTIDE SEQUENCE [LARGE SCALE GENOMIC DNA]</scope>
    <source>
        <strain evidence="11">R1</strain>
        <tissue evidence="11">Leaf</tissue>
    </source>
</reference>
<dbReference type="Gene3D" id="1.20.5.4130">
    <property type="match status" value="1"/>
</dbReference>
<evidence type="ECO:0000256" key="2">
    <source>
        <dbReference type="ARBA" id="ARBA00022614"/>
    </source>
</evidence>
<evidence type="ECO:0000259" key="8">
    <source>
        <dbReference type="Pfam" id="PF18052"/>
    </source>
</evidence>
<dbReference type="CDD" id="cd14798">
    <property type="entry name" value="RX-CC_like"/>
    <property type="match status" value="1"/>
</dbReference>
<sequence length="1200" mass="135415">MADLVIGLAKSSVEGTISMVKAAMEEEDKVQKNMRRDLLLISDEFEMMRSFIKVAGKQQQQEQEDEPGRAENDMTTTLVKQVRKVAIEAEDCIESVIYLDRSRWWHRLRPSFFMPPARPLASLNKVVADVEMVKTRIQAMGQRNKRYNCIAPDFGSKQKLAAVDKEGEGDHAAPPPVYCHAVAKFRDASKMKQGEDGTPNNLTELIKLKSDDRPPHQVVSVWSSGEDEDGTTATTMTPPAAIIKEAYENPEICSNFVRAWVSLPNPFEPHEFFRRLLLSCLSTSRRRGTTVKEVGEMLEDQLVDKLMEILGDKRCLLVLEGLTRRDVNIVMEYLSKWNTSGCIIVHAQSIEIASLCAGHPSQVLELRRFSDEHSVFALYKEDGRKHTTEPVGRQTDLGSLHFEVALHRKETAMSVWGIAGVGKSSMVKSWIGGHPNLFDKFGWVNASHPFNLKDMSWRLLVDLHPESLDREHCETQDPIKKCRELLCTHKCLVVIDGLQFTREWDLVRDALVSGNSGSFLIVITNEKSVASYCAKRIMFNVKSLEHEEAFDLFKNKVYGNNVATVASEEEKQVVDSFSREIVAKCGGIPKVIIAVADILNNLIATNKKKTTEGLVIQCMKLRDEFVHEMEKKTALPDLFTWVKSYFRNCEDFLKPCIFYLSIFPLRRIIRRRRLVRRWVAEGYSRASKDRTAEEKAEEFMSTLIKLSMIHPVEVTTSTVYFGVGMHWCQVNGFFREYIMSVSMEENLVFELKGRCKMSLERMGQHLTIQSDWDRDENVFDGSIDVSRLRSLTVFGEWRPFFVSNKMAVLRVLDLEGTSGVKDEELKKMMLLLPPLLRFLSLRGCREITRLPVDSLGHLRQLQTLDVRDTSVVALPSSMTKLQKLEYVRAGPTISYNGDKGTIEIPPPHEPCRSSCESSVCCRRLPLVSRCQPRRHAYMAGGVEVPRGIGKLSALHTLGVVHISISSADGEDVMEDLKKLSQLHKLGVCGVNQRNSQKLCSTILCHGHLQSLSVQLDESSQAGCLDVISEPPQSLQSLKLYGLVGKLPVWTKGLVNLRKLKLQMTAILPQDEVDVLGTLPKLKTLCLWLKEFQDGKLQFGSGFTKLFVLEISCNSSSKIVSFHGTKPMASLEVLKVRCCGVSQLQFSGLNGCPDLTEVRLRGTYVGTLKQQVQSQLAQHPASSKPVLKEWDIVLKEWKTVY</sequence>
<dbReference type="Pfam" id="PF23559">
    <property type="entry name" value="WHD_DRP"/>
    <property type="match status" value="1"/>
</dbReference>
<organism evidence="11 12">
    <name type="scientific">Paspalum notatum var. saurae</name>
    <dbReference type="NCBI Taxonomy" id="547442"/>
    <lineage>
        <taxon>Eukaryota</taxon>
        <taxon>Viridiplantae</taxon>
        <taxon>Streptophyta</taxon>
        <taxon>Embryophyta</taxon>
        <taxon>Tracheophyta</taxon>
        <taxon>Spermatophyta</taxon>
        <taxon>Magnoliopsida</taxon>
        <taxon>Liliopsida</taxon>
        <taxon>Poales</taxon>
        <taxon>Poaceae</taxon>
        <taxon>PACMAD clade</taxon>
        <taxon>Panicoideae</taxon>
        <taxon>Andropogonodae</taxon>
        <taxon>Paspaleae</taxon>
        <taxon>Paspalinae</taxon>
        <taxon>Paspalum</taxon>
    </lineage>
</organism>
<feature type="domain" description="Disease resistance R13L4/SHOC-2-like LRR" evidence="10">
    <location>
        <begin position="788"/>
        <end position="890"/>
    </location>
</feature>
<keyword evidence="6" id="KW-0175">Coiled coil</keyword>
<dbReference type="InterPro" id="IPR032675">
    <property type="entry name" value="LRR_dom_sf"/>
</dbReference>
<evidence type="ECO:0000256" key="1">
    <source>
        <dbReference type="ARBA" id="ARBA00008894"/>
    </source>
</evidence>
<gene>
    <name evidence="11" type="ORF">U9M48_004819</name>
</gene>
<dbReference type="GO" id="GO:0043531">
    <property type="term" value="F:ADP binding"/>
    <property type="evidence" value="ECO:0007669"/>
    <property type="project" value="InterPro"/>
</dbReference>
<comment type="similarity">
    <text evidence="1">Belongs to the disease resistance NB-LRR family.</text>
</comment>
<feature type="domain" description="Disease resistance N-terminal" evidence="8">
    <location>
        <begin position="16"/>
        <end position="100"/>
    </location>
</feature>
<dbReference type="InterPro" id="IPR044974">
    <property type="entry name" value="Disease_R_plants"/>
</dbReference>
<dbReference type="InterPro" id="IPR058922">
    <property type="entry name" value="WHD_DRP"/>
</dbReference>
<evidence type="ECO:0000256" key="6">
    <source>
        <dbReference type="ARBA" id="ARBA00023054"/>
    </source>
</evidence>
<keyword evidence="2" id="KW-0433">Leucine-rich repeat</keyword>
<dbReference type="GO" id="GO:0098542">
    <property type="term" value="P:defense response to other organism"/>
    <property type="evidence" value="ECO:0007669"/>
    <property type="project" value="TreeGrafter"/>
</dbReference>
<dbReference type="Pfam" id="PF23598">
    <property type="entry name" value="LRR_14"/>
    <property type="match status" value="2"/>
</dbReference>
<dbReference type="SUPFAM" id="SSF52540">
    <property type="entry name" value="P-loop containing nucleoside triphosphate hydrolases"/>
    <property type="match status" value="2"/>
</dbReference>
<feature type="domain" description="Disease resistance protein winged helix" evidence="9">
    <location>
        <begin position="662"/>
        <end position="716"/>
    </location>
</feature>
<dbReference type="InterPro" id="IPR038005">
    <property type="entry name" value="RX-like_CC"/>
</dbReference>
<dbReference type="Pfam" id="PF18052">
    <property type="entry name" value="Rx_N"/>
    <property type="match status" value="1"/>
</dbReference>
<dbReference type="EMBL" id="CP144745">
    <property type="protein sequence ID" value="WVZ53934.1"/>
    <property type="molecule type" value="Genomic_DNA"/>
</dbReference>
<evidence type="ECO:0000259" key="10">
    <source>
        <dbReference type="Pfam" id="PF23598"/>
    </source>
</evidence>
<feature type="domain" description="Disease resistance R13L4/SHOC-2-like LRR" evidence="10">
    <location>
        <begin position="940"/>
        <end position="1173"/>
    </location>
</feature>
<feature type="domain" description="NB-ARC" evidence="7">
    <location>
        <begin position="412"/>
        <end position="561"/>
    </location>
</feature>
<keyword evidence="4" id="KW-0547">Nucleotide-binding</keyword>
<accession>A0AAQ3PQT3</accession>
<dbReference type="PANTHER" id="PTHR23155">
    <property type="entry name" value="DISEASE RESISTANCE PROTEIN RP"/>
    <property type="match status" value="1"/>
</dbReference>
<dbReference type="SUPFAM" id="SSF52058">
    <property type="entry name" value="L domain-like"/>
    <property type="match status" value="1"/>
</dbReference>
<evidence type="ECO:0000313" key="12">
    <source>
        <dbReference type="Proteomes" id="UP001341281"/>
    </source>
</evidence>
<keyword evidence="3" id="KW-0677">Repeat</keyword>
<proteinExistence type="inferred from homology"/>
<dbReference type="Gene3D" id="3.40.50.300">
    <property type="entry name" value="P-loop containing nucleotide triphosphate hydrolases"/>
    <property type="match status" value="1"/>
</dbReference>